<dbReference type="NCBIfam" id="TIGR00813">
    <property type="entry name" value="sss"/>
    <property type="match status" value="1"/>
</dbReference>
<feature type="transmembrane region" description="Helical" evidence="14">
    <location>
        <begin position="6"/>
        <end position="24"/>
    </location>
</feature>
<feature type="transmembrane region" description="Helical" evidence="14">
    <location>
        <begin position="234"/>
        <end position="258"/>
    </location>
</feature>
<evidence type="ECO:0000256" key="12">
    <source>
        <dbReference type="ARBA" id="ARBA00033708"/>
    </source>
</evidence>
<evidence type="ECO:0000313" key="15">
    <source>
        <dbReference type="EMBL" id="GGC89291.1"/>
    </source>
</evidence>
<keyword evidence="5 14" id="KW-0812">Transmembrane</keyword>
<evidence type="ECO:0000313" key="16">
    <source>
        <dbReference type="Proteomes" id="UP000619534"/>
    </source>
</evidence>
<feature type="transmembrane region" description="Helical" evidence="14">
    <location>
        <begin position="187"/>
        <end position="205"/>
    </location>
</feature>
<evidence type="ECO:0000256" key="5">
    <source>
        <dbReference type="ARBA" id="ARBA00022692"/>
    </source>
</evidence>
<dbReference type="Pfam" id="PF00474">
    <property type="entry name" value="SSF"/>
    <property type="match status" value="1"/>
</dbReference>
<feature type="transmembrane region" description="Helical" evidence="14">
    <location>
        <begin position="127"/>
        <end position="151"/>
    </location>
</feature>
<dbReference type="InterPro" id="IPR001734">
    <property type="entry name" value="Na/solute_symporter"/>
</dbReference>
<dbReference type="PROSITE" id="PS50283">
    <property type="entry name" value="NA_SOLUT_SYMP_3"/>
    <property type="match status" value="1"/>
</dbReference>
<keyword evidence="4" id="KW-1003">Cell membrane</keyword>
<keyword evidence="6" id="KW-0769">Symport</keyword>
<reference evidence="16" key="1">
    <citation type="journal article" date="2019" name="Int. J. Syst. Evol. Microbiol.">
        <title>The Global Catalogue of Microorganisms (GCM) 10K type strain sequencing project: providing services to taxonomists for standard genome sequencing and annotation.</title>
        <authorList>
            <consortium name="The Broad Institute Genomics Platform"/>
            <consortium name="The Broad Institute Genome Sequencing Center for Infectious Disease"/>
            <person name="Wu L."/>
            <person name="Ma J."/>
        </authorList>
    </citation>
    <scope>NUCLEOTIDE SEQUENCE [LARGE SCALE GENOMIC DNA]</scope>
    <source>
        <strain evidence="16">CCM 7282</strain>
    </source>
</reference>
<keyword evidence="10 14" id="KW-0472">Membrane</keyword>
<organism evidence="15 16">
    <name type="scientific">Thalassobacillus devorans</name>
    <dbReference type="NCBI Taxonomy" id="279813"/>
    <lineage>
        <taxon>Bacteria</taxon>
        <taxon>Bacillati</taxon>
        <taxon>Bacillota</taxon>
        <taxon>Bacilli</taxon>
        <taxon>Bacillales</taxon>
        <taxon>Bacillaceae</taxon>
        <taxon>Thalassobacillus</taxon>
    </lineage>
</organism>
<keyword evidence="7 14" id="KW-1133">Transmembrane helix</keyword>
<comment type="similarity">
    <text evidence="2 13">Belongs to the sodium:solute symporter (SSF) (TC 2.A.21) family.</text>
</comment>
<evidence type="ECO:0000256" key="4">
    <source>
        <dbReference type="ARBA" id="ARBA00022475"/>
    </source>
</evidence>
<sequence length="510" mass="54647">MDYTSWAILSMAVYTSILLLIGWITTRNTKTVGDYLVAGKSMGIILLTFGLMAAILSGGAVMGYSGTGFGTGYAGYVMLVSLAFPGIVISYWVLAKPMRIIAEKHEVYTLPDFLALRYNNNKTVRGLSAFAILLGCTAYMISQFAAMGWVLSSILNISYTTSILISVVIMGVYTVGGGMKASMWSNLFQMIILLTIGLLLNFLLLPQVGGLTGLHNTLAETAPTFLQPWHEEGAFSMGLVLQYGIVVGLLAYAGVPHVSTKFLTVKNIKVLKWAPLVSVILYFGGVLSQWPGMAGKVLVDNGSITAPQAADQILPHLIINLVNNPIMAGFFLVAVAAAVMSTCESFLILSSAAIVRDFFKNTLGVEMSEKKELKWIRIGSLLVLIIGFLLSLNPPTFILLVVSVAWGAFAAMFAPALYLGVRWKRATPQGAVAGLLTGIIFGGVLGILNLTVFNNNPILPQFNVAVLGTILGTVALVTVSLLTKPTESVVFNHFNKSQAVITNTRKNISG</sequence>
<evidence type="ECO:0000256" key="8">
    <source>
        <dbReference type="ARBA" id="ARBA00023053"/>
    </source>
</evidence>
<evidence type="ECO:0000256" key="1">
    <source>
        <dbReference type="ARBA" id="ARBA00004651"/>
    </source>
</evidence>
<protein>
    <submittedName>
        <fullName evidence="15">Sodium:proline symporter</fullName>
    </submittedName>
</protein>
<dbReference type="Gene3D" id="1.20.1730.10">
    <property type="entry name" value="Sodium/glucose cotransporter"/>
    <property type="match status" value="1"/>
</dbReference>
<evidence type="ECO:0000256" key="6">
    <source>
        <dbReference type="ARBA" id="ARBA00022847"/>
    </source>
</evidence>
<dbReference type="PANTHER" id="PTHR48086:SF3">
    <property type="entry name" value="SODIUM_PROLINE SYMPORTER"/>
    <property type="match status" value="1"/>
</dbReference>
<evidence type="ECO:0000256" key="13">
    <source>
        <dbReference type="RuleBase" id="RU362091"/>
    </source>
</evidence>
<keyword evidence="3" id="KW-0813">Transport</keyword>
<keyword evidence="16" id="KW-1185">Reference proteome</keyword>
<keyword evidence="8" id="KW-0915">Sodium</keyword>
<dbReference type="RefSeq" id="WP_062445966.1">
    <property type="nucleotide sequence ID" value="NZ_BMCJ01000003.1"/>
</dbReference>
<feature type="transmembrane region" description="Helical" evidence="14">
    <location>
        <begin position="44"/>
        <end position="67"/>
    </location>
</feature>
<evidence type="ECO:0000256" key="7">
    <source>
        <dbReference type="ARBA" id="ARBA00022989"/>
    </source>
</evidence>
<dbReference type="InterPro" id="IPR018212">
    <property type="entry name" value="Na/solute_symporter_CS"/>
</dbReference>
<comment type="subcellular location">
    <subcellularLocation>
        <location evidence="1">Cell membrane</location>
        <topology evidence="1">Multi-pass membrane protein</topology>
    </subcellularLocation>
</comment>
<comment type="caution">
    <text evidence="15">The sequence shown here is derived from an EMBL/GenBank/DDBJ whole genome shotgun (WGS) entry which is preliminary data.</text>
</comment>
<comment type="catalytic activity">
    <reaction evidence="12">
        <text>L-proline(in) + Na(+)(in) = L-proline(out) + Na(+)(out)</text>
        <dbReference type="Rhea" id="RHEA:28967"/>
        <dbReference type="ChEBI" id="CHEBI:29101"/>
        <dbReference type="ChEBI" id="CHEBI:60039"/>
    </reaction>
</comment>
<feature type="transmembrane region" description="Helical" evidence="14">
    <location>
        <begin position="330"/>
        <end position="355"/>
    </location>
</feature>
<evidence type="ECO:0000256" key="9">
    <source>
        <dbReference type="ARBA" id="ARBA00023065"/>
    </source>
</evidence>
<dbReference type="PROSITE" id="PS00457">
    <property type="entry name" value="NA_SOLUT_SYMP_2"/>
    <property type="match status" value="1"/>
</dbReference>
<dbReference type="InterPro" id="IPR050277">
    <property type="entry name" value="Sodium:Solute_Symporter"/>
</dbReference>
<name>A0ABQ1P1Y3_9BACI</name>
<dbReference type="Proteomes" id="UP000619534">
    <property type="component" value="Unassembled WGS sequence"/>
</dbReference>
<feature type="transmembrane region" description="Helical" evidence="14">
    <location>
        <begin position="398"/>
        <end position="419"/>
    </location>
</feature>
<evidence type="ECO:0000256" key="3">
    <source>
        <dbReference type="ARBA" id="ARBA00022448"/>
    </source>
</evidence>
<evidence type="ECO:0000256" key="10">
    <source>
        <dbReference type="ARBA" id="ARBA00023136"/>
    </source>
</evidence>
<evidence type="ECO:0000256" key="14">
    <source>
        <dbReference type="SAM" id="Phobius"/>
    </source>
</evidence>
<feature type="transmembrane region" description="Helical" evidence="14">
    <location>
        <begin position="157"/>
        <end position="175"/>
    </location>
</feature>
<feature type="transmembrane region" description="Helical" evidence="14">
    <location>
        <begin position="431"/>
        <end position="452"/>
    </location>
</feature>
<feature type="transmembrane region" description="Helical" evidence="14">
    <location>
        <begin position="73"/>
        <end position="94"/>
    </location>
</feature>
<gene>
    <name evidence="15" type="ORF">GCM10007216_20080</name>
</gene>
<dbReference type="InterPro" id="IPR038377">
    <property type="entry name" value="Na/Glc_symporter_sf"/>
</dbReference>
<feature type="transmembrane region" description="Helical" evidence="14">
    <location>
        <begin position="375"/>
        <end position="392"/>
    </location>
</feature>
<feature type="transmembrane region" description="Helical" evidence="14">
    <location>
        <begin position="270"/>
        <end position="290"/>
    </location>
</feature>
<keyword evidence="9" id="KW-0406">Ion transport</keyword>
<dbReference type="PANTHER" id="PTHR48086">
    <property type="entry name" value="SODIUM/PROLINE SYMPORTER-RELATED"/>
    <property type="match status" value="1"/>
</dbReference>
<dbReference type="EMBL" id="BMCJ01000003">
    <property type="protein sequence ID" value="GGC89291.1"/>
    <property type="molecule type" value="Genomic_DNA"/>
</dbReference>
<feature type="transmembrane region" description="Helical" evidence="14">
    <location>
        <begin position="464"/>
        <end position="483"/>
    </location>
</feature>
<proteinExistence type="inferred from homology"/>
<keyword evidence="11" id="KW-0739">Sodium transport</keyword>
<evidence type="ECO:0000256" key="2">
    <source>
        <dbReference type="ARBA" id="ARBA00006434"/>
    </source>
</evidence>
<evidence type="ECO:0000256" key="11">
    <source>
        <dbReference type="ARBA" id="ARBA00023201"/>
    </source>
</evidence>
<accession>A0ABQ1P1Y3</accession>